<comment type="function">
    <text evidence="7">Catalyzes the N-acylation of UDP-3-O-acylglucosamine using 3-hydroxyacyl-ACP as the acyl donor. Is involved in the biosynthesis of lipid A, a phosphorylated glycolipid that anchors the lipopolysaccharide to the outer membrane of the cell.</text>
</comment>
<keyword evidence="6 7" id="KW-0012">Acyltransferase</keyword>
<dbReference type="Pfam" id="PF00132">
    <property type="entry name" value="Hexapep"/>
    <property type="match status" value="2"/>
</dbReference>
<dbReference type="EMBL" id="DRLF01000378">
    <property type="protein sequence ID" value="HEC07362.1"/>
    <property type="molecule type" value="Genomic_DNA"/>
</dbReference>
<dbReference type="GO" id="GO:0009245">
    <property type="term" value="P:lipid A biosynthetic process"/>
    <property type="evidence" value="ECO:0007669"/>
    <property type="project" value="UniProtKB-UniRule"/>
</dbReference>
<dbReference type="InterPro" id="IPR001451">
    <property type="entry name" value="Hexapep"/>
</dbReference>
<comment type="subunit">
    <text evidence="7">Homotrimer.</text>
</comment>
<evidence type="ECO:0000256" key="6">
    <source>
        <dbReference type="ARBA" id="ARBA00023315"/>
    </source>
</evidence>
<dbReference type="GO" id="GO:0103118">
    <property type="term" value="F:UDP-3-O-[(3R)-3-hydroxyacyl]-glucosamine N-acyltransferase activity"/>
    <property type="evidence" value="ECO:0007669"/>
    <property type="project" value="UniProtKB-EC"/>
</dbReference>
<dbReference type="PANTHER" id="PTHR43378">
    <property type="entry name" value="UDP-3-O-ACYLGLUCOSAMINE N-ACYLTRANSFERASE"/>
    <property type="match status" value="1"/>
</dbReference>
<comment type="similarity">
    <text evidence="7">Belongs to the transferase hexapeptide repeat family. LpxD subfamily.</text>
</comment>
<name>A0A831RY31_9GAMM</name>
<dbReference type="Pfam" id="PF04613">
    <property type="entry name" value="LpxD"/>
    <property type="match status" value="1"/>
</dbReference>
<evidence type="ECO:0000256" key="5">
    <source>
        <dbReference type="ARBA" id="ARBA00023098"/>
    </source>
</evidence>
<dbReference type="GO" id="GO:0016020">
    <property type="term" value="C:membrane"/>
    <property type="evidence" value="ECO:0007669"/>
    <property type="project" value="GOC"/>
</dbReference>
<dbReference type="HAMAP" id="MF_00523">
    <property type="entry name" value="LpxD"/>
    <property type="match status" value="1"/>
</dbReference>
<comment type="catalytic activity">
    <reaction evidence="7">
        <text>a UDP-3-O-[(3R)-3-hydroxyacyl]-alpha-D-glucosamine + a (3R)-hydroxyacyl-[ACP] = a UDP-2-N,3-O-bis[(3R)-3-hydroxyacyl]-alpha-D-glucosamine + holo-[ACP] + H(+)</text>
        <dbReference type="Rhea" id="RHEA:53836"/>
        <dbReference type="Rhea" id="RHEA-COMP:9685"/>
        <dbReference type="Rhea" id="RHEA-COMP:9945"/>
        <dbReference type="ChEBI" id="CHEBI:15378"/>
        <dbReference type="ChEBI" id="CHEBI:64479"/>
        <dbReference type="ChEBI" id="CHEBI:78827"/>
        <dbReference type="ChEBI" id="CHEBI:137740"/>
        <dbReference type="ChEBI" id="CHEBI:137748"/>
        <dbReference type="EC" id="2.3.1.191"/>
    </reaction>
</comment>
<sequence length="350" mass="36851">MSAQFTLAELAECCGADLQGDGNCRIQGVETLDNAAEGQISFFNNPRYRRFLQDTRASAVILRPSDARDCPTNALLTDNPYLAWARVTRCFAPVLELGKGIHDAAEVDEEASIHPDAVVAAGAVIGAGSRIEANAYVGPNCVLGRDVLLGEGSRLLASVVLMDGVRIGRECLIHPGAVIGADGFGLASDQGRWEKVAQLGSVTLGDHVEVGANTTIDRGAIHDTVIHDGVKLDNQIQVAHNVEIGENTAIAACTGISGSTRIGAGCTLAGGVGVVGHIELADGVHVSGASVVSRSLREPGVYTGGILAMPHKIWQKNIARIKQLDSMARRLKELEKALSRLEAQPDDNEK</sequence>
<evidence type="ECO:0000256" key="2">
    <source>
        <dbReference type="ARBA" id="ARBA00022556"/>
    </source>
</evidence>
<evidence type="ECO:0000256" key="7">
    <source>
        <dbReference type="HAMAP-Rule" id="MF_00523"/>
    </source>
</evidence>
<keyword evidence="2 7" id="KW-0441">Lipid A biosynthesis</keyword>
<dbReference type="UniPathway" id="UPA00973"/>
<protein>
    <recommendedName>
        <fullName evidence="7">UDP-3-O-acylglucosamine N-acyltransferase</fullName>
        <ecNumber evidence="7">2.3.1.191</ecNumber>
    </recommendedName>
</protein>
<organism evidence="9">
    <name type="scientific">Thiolapillus brandeum</name>
    <dbReference type="NCBI Taxonomy" id="1076588"/>
    <lineage>
        <taxon>Bacteria</taxon>
        <taxon>Pseudomonadati</taxon>
        <taxon>Pseudomonadota</taxon>
        <taxon>Gammaproteobacteria</taxon>
        <taxon>Chromatiales</taxon>
        <taxon>Sedimenticolaceae</taxon>
        <taxon>Thiolapillus</taxon>
    </lineage>
</organism>
<dbReference type="NCBIfam" id="NF002060">
    <property type="entry name" value="PRK00892.1"/>
    <property type="match status" value="1"/>
</dbReference>
<comment type="caution">
    <text evidence="9">The sequence shown here is derived from an EMBL/GenBank/DDBJ whole genome shotgun (WGS) entry which is preliminary data.</text>
</comment>
<reference evidence="9" key="1">
    <citation type="journal article" date="2020" name="mSystems">
        <title>Genome- and Community-Level Interaction Insights into Carbon Utilization and Element Cycling Functions of Hydrothermarchaeota in Hydrothermal Sediment.</title>
        <authorList>
            <person name="Zhou Z."/>
            <person name="Liu Y."/>
            <person name="Xu W."/>
            <person name="Pan J."/>
            <person name="Luo Z.H."/>
            <person name="Li M."/>
        </authorList>
    </citation>
    <scope>NUCLEOTIDE SEQUENCE [LARGE SCALE GENOMIC DNA]</scope>
    <source>
        <strain evidence="9">HyVt-458</strain>
    </source>
</reference>
<dbReference type="EC" id="2.3.1.191" evidence="7"/>
<dbReference type="InterPro" id="IPR011004">
    <property type="entry name" value="Trimer_LpxA-like_sf"/>
</dbReference>
<dbReference type="Gene3D" id="2.160.10.10">
    <property type="entry name" value="Hexapeptide repeat proteins"/>
    <property type="match status" value="1"/>
</dbReference>
<evidence type="ECO:0000256" key="3">
    <source>
        <dbReference type="ARBA" id="ARBA00022679"/>
    </source>
</evidence>
<dbReference type="InterPro" id="IPR007691">
    <property type="entry name" value="LpxD"/>
</dbReference>
<dbReference type="NCBIfam" id="TIGR01853">
    <property type="entry name" value="lipid_A_lpxD"/>
    <property type="match status" value="1"/>
</dbReference>
<gene>
    <name evidence="7 9" type="primary">lpxD</name>
    <name evidence="9" type="ORF">ENJ12_10945</name>
</gene>
<evidence type="ECO:0000256" key="4">
    <source>
        <dbReference type="ARBA" id="ARBA00022737"/>
    </source>
</evidence>
<keyword evidence="1 7" id="KW-0444">Lipid biosynthesis</keyword>
<accession>A0A831RY31</accession>
<dbReference type="AlphaFoldDB" id="A0A831RY31"/>
<dbReference type="GO" id="GO:0016410">
    <property type="term" value="F:N-acyltransferase activity"/>
    <property type="evidence" value="ECO:0007669"/>
    <property type="project" value="InterPro"/>
</dbReference>
<dbReference type="InterPro" id="IPR020573">
    <property type="entry name" value="UDP_GlcNAc_AcTrfase_non-rep"/>
</dbReference>
<evidence type="ECO:0000256" key="1">
    <source>
        <dbReference type="ARBA" id="ARBA00022516"/>
    </source>
</evidence>
<dbReference type="CDD" id="cd03352">
    <property type="entry name" value="LbH_LpxD"/>
    <property type="match status" value="1"/>
</dbReference>
<keyword evidence="3 7" id="KW-0808">Transferase</keyword>
<keyword evidence="5 7" id="KW-0443">Lipid metabolism</keyword>
<dbReference type="SUPFAM" id="SSF51161">
    <property type="entry name" value="Trimeric LpxA-like enzymes"/>
    <property type="match status" value="1"/>
</dbReference>
<dbReference type="Gene3D" id="1.20.5.170">
    <property type="match status" value="1"/>
</dbReference>
<evidence type="ECO:0000313" key="9">
    <source>
        <dbReference type="EMBL" id="HEC07362.1"/>
    </source>
</evidence>
<dbReference type="Gene3D" id="3.40.1390.10">
    <property type="entry name" value="MurE/MurF, N-terminal domain"/>
    <property type="match status" value="1"/>
</dbReference>
<feature type="active site" description="Proton acceptor" evidence="7">
    <location>
        <position position="240"/>
    </location>
</feature>
<evidence type="ECO:0000259" key="8">
    <source>
        <dbReference type="Pfam" id="PF04613"/>
    </source>
</evidence>
<feature type="domain" description="UDP-3-O-[3-hydroxymyristoyl] glucosamine N-acyltransferase non-repeat region" evidence="8">
    <location>
        <begin position="24"/>
        <end position="89"/>
    </location>
</feature>
<comment type="pathway">
    <text evidence="7">Bacterial outer membrane biogenesis; LPS lipid A biosynthesis.</text>
</comment>
<dbReference type="Proteomes" id="UP000886339">
    <property type="component" value="Unassembled WGS sequence"/>
</dbReference>
<proteinExistence type="inferred from homology"/>
<keyword evidence="4 7" id="KW-0677">Repeat</keyword>
<dbReference type="PANTHER" id="PTHR43378:SF2">
    <property type="entry name" value="UDP-3-O-ACYLGLUCOSAMINE N-ACYLTRANSFERASE 1, MITOCHONDRIAL-RELATED"/>
    <property type="match status" value="1"/>
</dbReference>